<gene>
    <name evidence="2" type="ORF">EZS28_030647</name>
</gene>
<proteinExistence type="predicted"/>
<evidence type="ECO:0000256" key="1">
    <source>
        <dbReference type="SAM" id="MobiDB-lite"/>
    </source>
</evidence>
<sequence length="157" mass="17964">MLRLLSLRGFSSVLQESIREIMVPEIDKRQHKATEENNKLPDPTENESEKIEESAANVEMEDGESGKSSAVIDSLEWFDAWLMNRIDANDEGNNHFNDFNDIDDSLIDEPRLYTALESLPHFVPPILPDVDTTELYPHILTPVFPLNYTIERIHASI</sequence>
<dbReference type="Proteomes" id="UP000324800">
    <property type="component" value="Unassembled WGS sequence"/>
</dbReference>
<reference evidence="2 3" key="1">
    <citation type="submission" date="2019-03" db="EMBL/GenBank/DDBJ databases">
        <title>Single cell metagenomics reveals metabolic interactions within the superorganism composed of flagellate Streblomastix strix and complex community of Bacteroidetes bacteria on its surface.</title>
        <authorList>
            <person name="Treitli S.C."/>
            <person name="Kolisko M."/>
            <person name="Husnik F."/>
            <person name="Keeling P."/>
            <person name="Hampl V."/>
        </authorList>
    </citation>
    <scope>NUCLEOTIDE SEQUENCE [LARGE SCALE GENOMIC DNA]</scope>
    <source>
        <strain evidence="2">ST1C</strain>
    </source>
</reference>
<accession>A0A5J4UVQ5</accession>
<name>A0A5J4UVQ5_9EUKA</name>
<evidence type="ECO:0000313" key="3">
    <source>
        <dbReference type="Proteomes" id="UP000324800"/>
    </source>
</evidence>
<organism evidence="2 3">
    <name type="scientific">Streblomastix strix</name>
    <dbReference type="NCBI Taxonomy" id="222440"/>
    <lineage>
        <taxon>Eukaryota</taxon>
        <taxon>Metamonada</taxon>
        <taxon>Preaxostyla</taxon>
        <taxon>Oxymonadida</taxon>
        <taxon>Streblomastigidae</taxon>
        <taxon>Streblomastix</taxon>
    </lineage>
</organism>
<feature type="region of interest" description="Disordered" evidence="1">
    <location>
        <begin position="29"/>
        <end position="67"/>
    </location>
</feature>
<protein>
    <submittedName>
        <fullName evidence="2">Uncharacterized protein</fullName>
    </submittedName>
</protein>
<dbReference type="EMBL" id="SNRW01012440">
    <property type="protein sequence ID" value="KAA6373825.1"/>
    <property type="molecule type" value="Genomic_DNA"/>
</dbReference>
<evidence type="ECO:0000313" key="2">
    <source>
        <dbReference type="EMBL" id="KAA6373825.1"/>
    </source>
</evidence>
<feature type="compositionally biased region" description="Basic and acidic residues" evidence="1">
    <location>
        <begin position="29"/>
        <end position="39"/>
    </location>
</feature>
<comment type="caution">
    <text evidence="2">The sequence shown here is derived from an EMBL/GenBank/DDBJ whole genome shotgun (WGS) entry which is preliminary data.</text>
</comment>
<dbReference type="AlphaFoldDB" id="A0A5J4UVQ5"/>